<organism evidence="1 2">
    <name type="scientific">Thiolapillus brandeum</name>
    <dbReference type="NCBI Taxonomy" id="1076588"/>
    <lineage>
        <taxon>Bacteria</taxon>
        <taxon>Pseudomonadati</taxon>
        <taxon>Pseudomonadota</taxon>
        <taxon>Gammaproteobacteria</taxon>
        <taxon>Chromatiales</taxon>
        <taxon>Sedimenticolaceae</taxon>
        <taxon>Thiolapillus</taxon>
    </lineage>
</organism>
<evidence type="ECO:0000313" key="1">
    <source>
        <dbReference type="EMBL" id="BAO45771.1"/>
    </source>
</evidence>
<gene>
    <name evidence="1" type="ORF">TBH_P109</name>
</gene>
<dbReference type="AlphaFoldDB" id="A0A7U6JJ04"/>
<geneLocation type="plasmid" evidence="2">
    <name>pTBH10 DNA</name>
</geneLocation>
<dbReference type="Proteomes" id="UP000031631">
    <property type="component" value="Plasmid pTBH10"/>
</dbReference>
<keyword evidence="2" id="KW-1185">Reference proteome</keyword>
<dbReference type="EMBL" id="AP012274">
    <property type="protein sequence ID" value="BAO45771.1"/>
    <property type="molecule type" value="Genomic_DNA"/>
</dbReference>
<reference evidence="1 2" key="1">
    <citation type="journal article" date="2014" name="PLoS ONE">
        <title>Physiological and genomic features of a novel sulfur-oxidizing gammaproteobacterium belonging to a previously uncultivated symbiotic lineage isolated from a hydrothermal vent.</title>
        <authorList>
            <person name="Nunoura T."/>
            <person name="Takaki Y."/>
            <person name="Kazama H."/>
            <person name="Kakuta J."/>
            <person name="Shimamura S."/>
            <person name="Makita H."/>
            <person name="Hirai M."/>
            <person name="Miyazaki M."/>
            <person name="Takai K."/>
        </authorList>
    </citation>
    <scope>NUCLEOTIDE SEQUENCE [LARGE SCALE GENOMIC DNA]</scope>
    <source>
        <strain evidence="1 2">Hiromi1</strain>
        <plasmid evidence="1">pTBH10</plasmid>
    </source>
</reference>
<name>A0A7U6JJ04_9GAMM</name>
<protein>
    <submittedName>
        <fullName evidence="1">Uncharacterized protein</fullName>
    </submittedName>
</protein>
<accession>A0A7U6JJ04</accession>
<dbReference type="KEGG" id="tbn:TBH_P109"/>
<keyword evidence="1" id="KW-0614">Plasmid</keyword>
<sequence>MRFDKLINREFAWKRHYKVYSGLVLMPTSNVMASVWTSTRQDARSWNARQKHWVTRPGVVWKTDTQNTRPIAAGTAVVHAANSNTPTPGWTRHRRVYCLLIITMLCSPFRMNSMRSGSSTGPGAPTTCSRR</sequence>
<proteinExistence type="predicted"/>
<evidence type="ECO:0000313" key="2">
    <source>
        <dbReference type="Proteomes" id="UP000031631"/>
    </source>
</evidence>